<dbReference type="Gene3D" id="2.130.10.10">
    <property type="entry name" value="YVTN repeat-like/Quinoprotein amine dehydrogenase"/>
    <property type="match status" value="1"/>
</dbReference>
<sequence length="255" mass="30421">MMDGTVQLHKLSGNNSPNDEKFMLRDAEITQKQSPVTAVKHRPVRKSYPISRTVIATCQCYTTISNIFSDIDNNNKRRRDAKLELRPFPKKFFRIFIRFFPLNLSFIRCSIVADANGCVKCWHYPTNQCLYTIRENRQVLGLAYHSYLPKFVTMGDDAKLILYDEETKMQERVFHARSVRCVYKHTCYLCRAYARTLAIVDEGEGYFVRFVETRNDEKYLLRFTRFVFVRSSRDQFVFFFERFMKRVREKNRMLP</sequence>
<accession>A0A7M7SPS7</accession>
<dbReference type="Proteomes" id="UP000005203">
    <property type="component" value="Linkage group LG8"/>
</dbReference>
<keyword evidence="2" id="KW-1185">Reference proteome</keyword>
<evidence type="ECO:0000313" key="1">
    <source>
        <dbReference type="EnsemblMetazoa" id="XP_026298057"/>
    </source>
</evidence>
<protein>
    <submittedName>
        <fullName evidence="3">Uncharacterized protein LOC113218937</fullName>
    </submittedName>
</protein>
<dbReference type="GeneID" id="113218937"/>
<dbReference type="EnsemblMetazoa" id="XM_026442272">
    <property type="protein sequence ID" value="XP_026298057"/>
    <property type="gene ID" value="LOC113218937"/>
</dbReference>
<dbReference type="AlphaFoldDB" id="A0A7M7SPS7"/>
<dbReference type="RefSeq" id="XP_026298057.1">
    <property type="nucleotide sequence ID" value="XM_026442272.1"/>
</dbReference>
<reference evidence="3" key="2">
    <citation type="submission" date="2025-04" db="UniProtKB">
        <authorList>
            <consortium name="RefSeq"/>
        </authorList>
    </citation>
    <scope>IDENTIFICATION</scope>
    <source>
        <strain evidence="3">DH4</strain>
        <tissue evidence="3">Whole body</tissue>
    </source>
</reference>
<name>A0A7M7SPS7_APIME</name>
<dbReference type="KEGG" id="ame:113218937"/>
<proteinExistence type="predicted"/>
<dbReference type="PANTHER" id="PTHR47822:SF2">
    <property type="entry name" value="F-BOX AND WD-40 DOMAIN PROTEIN 7"/>
    <property type="match status" value="1"/>
</dbReference>
<reference evidence="1" key="1">
    <citation type="submission" date="2021-01" db="UniProtKB">
        <authorList>
            <consortium name="EnsemblMetazoa"/>
        </authorList>
    </citation>
    <scope>IDENTIFICATION</scope>
    <source>
        <strain evidence="1">DH4</strain>
    </source>
</reference>
<evidence type="ECO:0000313" key="3">
    <source>
        <dbReference type="RefSeq" id="XP_026298057.1"/>
    </source>
</evidence>
<dbReference type="InterPro" id="IPR036322">
    <property type="entry name" value="WD40_repeat_dom_sf"/>
</dbReference>
<dbReference type="SUPFAM" id="SSF50978">
    <property type="entry name" value="WD40 repeat-like"/>
    <property type="match status" value="1"/>
</dbReference>
<evidence type="ECO:0000313" key="2">
    <source>
        <dbReference type="Proteomes" id="UP000005203"/>
    </source>
</evidence>
<gene>
    <name evidence="3" type="primary">LOC113218937</name>
</gene>
<dbReference type="PANTHER" id="PTHR47822">
    <property type="entry name" value="CARBOHYDRATE BINDING DOMAIN CONTAINING PROTEIN"/>
    <property type="match status" value="1"/>
</dbReference>
<dbReference type="InterPro" id="IPR015943">
    <property type="entry name" value="WD40/YVTN_repeat-like_dom_sf"/>
</dbReference>
<organism evidence="1">
    <name type="scientific">Apis mellifera</name>
    <name type="common">Honeybee</name>
    <dbReference type="NCBI Taxonomy" id="7460"/>
    <lineage>
        <taxon>Eukaryota</taxon>
        <taxon>Metazoa</taxon>
        <taxon>Ecdysozoa</taxon>
        <taxon>Arthropoda</taxon>
        <taxon>Hexapoda</taxon>
        <taxon>Insecta</taxon>
        <taxon>Pterygota</taxon>
        <taxon>Neoptera</taxon>
        <taxon>Endopterygota</taxon>
        <taxon>Hymenoptera</taxon>
        <taxon>Apocrita</taxon>
        <taxon>Aculeata</taxon>
        <taxon>Apoidea</taxon>
        <taxon>Anthophila</taxon>
        <taxon>Apidae</taxon>
        <taxon>Apis</taxon>
    </lineage>
</organism>
<accession>A0A8B8H240</accession>
<dbReference type="OrthoDB" id="10251741at2759"/>